<name>A0ABY6ZB87_9BACL</name>
<proteinExistence type="predicted"/>
<evidence type="ECO:0000313" key="2">
    <source>
        <dbReference type="Proteomes" id="UP001164761"/>
    </source>
</evidence>
<dbReference type="RefSeq" id="WP_268003931.1">
    <property type="nucleotide sequence ID" value="NZ_BSUT01000001.1"/>
</dbReference>
<dbReference type="EMBL" id="CP104067">
    <property type="protein sequence ID" value="WAH40033.1"/>
    <property type="molecule type" value="Genomic_DNA"/>
</dbReference>
<sequence>MQVGAHRAGDIQVVWKRMQPVTRLHDSDAMYAYSATAGDSARRTGQSAIIFVGKYVSETKGRSLEQIEMDLRNREKRGAKLRYEVSPKN</sequence>
<keyword evidence="2" id="KW-1185">Reference proteome</keyword>
<evidence type="ECO:0000313" key="1">
    <source>
        <dbReference type="EMBL" id="WAH40033.1"/>
    </source>
</evidence>
<reference evidence="1" key="1">
    <citation type="submission" date="2022-08" db="EMBL/GenBank/DDBJ databases">
        <title>Alicyclobacillus fastidiosus DSM 17978, complete genome.</title>
        <authorList>
            <person name="Wang Q."/>
            <person name="Cai R."/>
            <person name="Wang Z."/>
        </authorList>
    </citation>
    <scope>NUCLEOTIDE SEQUENCE</scope>
    <source>
        <strain evidence="1">DSM 17978</strain>
    </source>
</reference>
<organism evidence="1 2">
    <name type="scientific">Alicyclobacillus fastidiosus</name>
    <dbReference type="NCBI Taxonomy" id="392011"/>
    <lineage>
        <taxon>Bacteria</taxon>
        <taxon>Bacillati</taxon>
        <taxon>Bacillota</taxon>
        <taxon>Bacilli</taxon>
        <taxon>Bacillales</taxon>
        <taxon>Alicyclobacillaceae</taxon>
        <taxon>Alicyclobacillus</taxon>
    </lineage>
</organism>
<accession>A0ABY6ZB87</accession>
<protein>
    <submittedName>
        <fullName evidence="1">Uncharacterized protein</fullName>
    </submittedName>
</protein>
<gene>
    <name evidence="1" type="ORF">NZD89_16720</name>
</gene>
<dbReference type="Proteomes" id="UP001164761">
    <property type="component" value="Chromosome"/>
</dbReference>